<dbReference type="EMBL" id="CM051395">
    <property type="protein sequence ID" value="KAJ4726323.1"/>
    <property type="molecule type" value="Genomic_DNA"/>
</dbReference>
<evidence type="ECO:0000313" key="2">
    <source>
        <dbReference type="Proteomes" id="UP001164539"/>
    </source>
</evidence>
<organism evidence="1 2">
    <name type="scientific">Melia azedarach</name>
    <name type="common">Chinaberry tree</name>
    <dbReference type="NCBI Taxonomy" id="155640"/>
    <lineage>
        <taxon>Eukaryota</taxon>
        <taxon>Viridiplantae</taxon>
        <taxon>Streptophyta</taxon>
        <taxon>Embryophyta</taxon>
        <taxon>Tracheophyta</taxon>
        <taxon>Spermatophyta</taxon>
        <taxon>Magnoliopsida</taxon>
        <taxon>eudicotyledons</taxon>
        <taxon>Gunneridae</taxon>
        <taxon>Pentapetalae</taxon>
        <taxon>rosids</taxon>
        <taxon>malvids</taxon>
        <taxon>Sapindales</taxon>
        <taxon>Meliaceae</taxon>
        <taxon>Melia</taxon>
    </lineage>
</organism>
<gene>
    <name evidence="1" type="ORF">OWV82_005053</name>
</gene>
<accession>A0ACC1YTH0</accession>
<keyword evidence="2" id="KW-1185">Reference proteome</keyword>
<name>A0ACC1YTH0_MELAZ</name>
<protein>
    <submittedName>
        <fullName evidence="1">Proton pump-interactor 1-like</fullName>
    </submittedName>
</protein>
<comment type="caution">
    <text evidence="1">The sequence shown here is derived from an EMBL/GenBank/DDBJ whole genome shotgun (WGS) entry which is preliminary data.</text>
</comment>
<proteinExistence type="predicted"/>
<dbReference type="Proteomes" id="UP001164539">
    <property type="component" value="Chromosome 2"/>
</dbReference>
<evidence type="ECO:0000313" key="1">
    <source>
        <dbReference type="EMBL" id="KAJ4726323.1"/>
    </source>
</evidence>
<sequence length="613" mass="69782">MGVEVAEMAQVPVESAAEVHKSFMHEKENGKLDQGAGEPIKFGSNGGEPVKGEEKNVTNANLPKDAAEEWPAPAQIHSFYFVRFRSYDNPKIKAKIDQADREINRRTQERFQLLEELKVKRADRGELAAQLKNLKSEGRQYKSIMDEKKKEMEPLHQALGKLRTTNNVRSGGICSSEEELNDLIHSLQYRIQHESIPLSEEKQLLREIKQLEGTREKVMANVAMRAKIQESMGEKEVIQDQVKLMGVDLDGVRKENQAVWAKISQLEGKMRVIDEEIKALQEELKDVTEKRDKAYANIQELRKQRDEMNAHFYQYRQVLNKARDLAVKKNVKALEEFAEAEVEKFITLWKNNKAFREDYEKRLLPSLDNRQLSRDGRIRNPDEKPLVAVEAPAPTEPEILPKPNVKQPKGDSKSASQKDNLPTQKVQKEASSKEVKKRAEHTDIADKEIPVVEKPAPEKKVDEAKLKEMKREEEIAKAKQAMERKKKLADKAAAKAAIRAQKEAEKKLKEEREKKAKKKAAANAPEELAEEVPEAEEPENADANGSTPVEAPTPAKPKVNKENTLKHRTRSRGPESLPKAILKRKKSTNYWVYAAPVALVVLLSLIIAYYYLL</sequence>
<reference evidence="1 2" key="1">
    <citation type="journal article" date="2023" name="Science">
        <title>Complex scaffold remodeling in plant triterpene biosynthesis.</title>
        <authorList>
            <person name="De La Pena R."/>
            <person name="Hodgson H."/>
            <person name="Liu J.C."/>
            <person name="Stephenson M.J."/>
            <person name="Martin A.C."/>
            <person name="Owen C."/>
            <person name="Harkess A."/>
            <person name="Leebens-Mack J."/>
            <person name="Jimenez L.E."/>
            <person name="Osbourn A."/>
            <person name="Sattely E.S."/>
        </authorList>
    </citation>
    <scope>NUCLEOTIDE SEQUENCE [LARGE SCALE GENOMIC DNA]</scope>
    <source>
        <strain evidence="2">cv. JPN11</strain>
        <tissue evidence="1">Leaf</tissue>
    </source>
</reference>